<evidence type="ECO:0000313" key="1">
    <source>
        <dbReference type="EMBL" id="KAF7826375.1"/>
    </source>
</evidence>
<protein>
    <submittedName>
        <fullName evidence="1">Uncharacterized protein</fullName>
    </submittedName>
</protein>
<evidence type="ECO:0000313" key="2">
    <source>
        <dbReference type="Proteomes" id="UP000634136"/>
    </source>
</evidence>
<sequence length="116" mass="13396">MEQDLEIDWLQGETTVVKKKIEKIAQLMNVSIPRLIEVLKEAEWRVRMPDVPKDIAELLVAGRVLINKWNEIISMALVKMAPSTSKTISRVKTKQQIEARKRAWASKEMGILRDEN</sequence>
<accession>A0A834TU88</accession>
<organism evidence="1 2">
    <name type="scientific">Senna tora</name>
    <dbReference type="NCBI Taxonomy" id="362788"/>
    <lineage>
        <taxon>Eukaryota</taxon>
        <taxon>Viridiplantae</taxon>
        <taxon>Streptophyta</taxon>
        <taxon>Embryophyta</taxon>
        <taxon>Tracheophyta</taxon>
        <taxon>Spermatophyta</taxon>
        <taxon>Magnoliopsida</taxon>
        <taxon>eudicotyledons</taxon>
        <taxon>Gunneridae</taxon>
        <taxon>Pentapetalae</taxon>
        <taxon>rosids</taxon>
        <taxon>fabids</taxon>
        <taxon>Fabales</taxon>
        <taxon>Fabaceae</taxon>
        <taxon>Caesalpinioideae</taxon>
        <taxon>Cassia clade</taxon>
        <taxon>Senna</taxon>
    </lineage>
</organism>
<name>A0A834TU88_9FABA</name>
<reference evidence="1" key="1">
    <citation type="submission" date="2020-09" db="EMBL/GenBank/DDBJ databases">
        <title>Genome-Enabled Discovery of Anthraquinone Biosynthesis in Senna tora.</title>
        <authorList>
            <person name="Kang S.-H."/>
            <person name="Pandey R.P."/>
            <person name="Lee C.-M."/>
            <person name="Sim J.-S."/>
            <person name="Jeong J.-T."/>
            <person name="Choi B.-S."/>
            <person name="Jung M."/>
            <person name="Ginzburg D."/>
            <person name="Zhao K."/>
            <person name="Won S.Y."/>
            <person name="Oh T.-J."/>
            <person name="Yu Y."/>
            <person name="Kim N.-H."/>
            <person name="Lee O.R."/>
            <person name="Lee T.-H."/>
            <person name="Bashyal P."/>
            <person name="Kim T.-S."/>
            <person name="Lee W.-H."/>
            <person name="Kawkins C."/>
            <person name="Kim C.-K."/>
            <person name="Kim J.S."/>
            <person name="Ahn B.O."/>
            <person name="Rhee S.Y."/>
            <person name="Sohng J.K."/>
        </authorList>
    </citation>
    <scope>NUCLEOTIDE SEQUENCE</scope>
    <source>
        <tissue evidence="1">Leaf</tissue>
    </source>
</reference>
<dbReference type="Proteomes" id="UP000634136">
    <property type="component" value="Unassembled WGS sequence"/>
</dbReference>
<dbReference type="EMBL" id="JAAIUW010000006">
    <property type="protein sequence ID" value="KAF7826375.1"/>
    <property type="molecule type" value="Genomic_DNA"/>
</dbReference>
<gene>
    <name evidence="1" type="ORF">G2W53_017539</name>
</gene>
<proteinExistence type="predicted"/>
<comment type="caution">
    <text evidence="1">The sequence shown here is derived from an EMBL/GenBank/DDBJ whole genome shotgun (WGS) entry which is preliminary data.</text>
</comment>
<dbReference type="AlphaFoldDB" id="A0A834TU88"/>
<keyword evidence="2" id="KW-1185">Reference proteome</keyword>